<keyword evidence="6 13" id="KW-0812">Transmembrane</keyword>
<dbReference type="EC" id="4.2.1.134" evidence="4 13"/>
<feature type="transmembrane region" description="Helical" evidence="13">
    <location>
        <begin position="181"/>
        <end position="201"/>
    </location>
</feature>
<dbReference type="InterPro" id="IPR007482">
    <property type="entry name" value="Tyr_Pase-like_PTPLA"/>
</dbReference>
<evidence type="ECO:0000256" key="1">
    <source>
        <dbReference type="ARBA" id="ARBA00004141"/>
    </source>
</evidence>
<comment type="subcellular location">
    <subcellularLocation>
        <location evidence="13">Endoplasmic reticulum membrane</location>
        <topology evidence="13">Multi-pass membrane protein</topology>
    </subcellularLocation>
    <subcellularLocation>
        <location evidence="1">Membrane</location>
        <topology evidence="1">Multi-pass membrane protein</topology>
    </subcellularLocation>
</comment>
<comment type="catalytic activity">
    <reaction evidence="13">
        <text>a very-long-chain (3R)-3-hydroxyacyl-CoA = a very-long-chain (2E)-enoyl-CoA + H2O</text>
        <dbReference type="Rhea" id="RHEA:45812"/>
        <dbReference type="ChEBI" id="CHEBI:15377"/>
        <dbReference type="ChEBI" id="CHEBI:83728"/>
        <dbReference type="ChEBI" id="CHEBI:85440"/>
        <dbReference type="EC" id="4.2.1.134"/>
    </reaction>
</comment>
<evidence type="ECO:0000256" key="8">
    <source>
        <dbReference type="ARBA" id="ARBA00022989"/>
    </source>
</evidence>
<keyword evidence="12 13" id="KW-0456">Lyase</keyword>
<dbReference type="PANTHER" id="PTHR11035:SF35">
    <property type="entry name" value="VERY-LONG-CHAIN (3R)-3-HYDROXYACYL-COA DEHYDRATASE"/>
    <property type="match status" value="1"/>
</dbReference>
<comment type="similarity">
    <text evidence="3 13">Belongs to the very long-chain fatty acids dehydratase HACD family.</text>
</comment>
<dbReference type="PANTHER" id="PTHR11035">
    <property type="entry name" value="VERY-LONG-CHAIN (3R)-3-HYDROXYACYL-COA DEHYDRATASE"/>
    <property type="match status" value="1"/>
</dbReference>
<reference evidence="14 15" key="1">
    <citation type="submission" date="2020-10" db="EMBL/GenBank/DDBJ databases">
        <authorList>
            <person name="Klimov P.B."/>
            <person name="Dyachkov S.M."/>
            <person name="Chetverikov P.E."/>
        </authorList>
    </citation>
    <scope>NUCLEOTIDE SEQUENCE [LARGE SCALE GENOMIC DNA]</scope>
    <source>
        <strain evidence="14">BMOC 18-1129-001#AD2665</strain>
        <tissue evidence="14">Entire mites</tissue>
    </source>
</reference>
<organism evidence="14 15">
    <name type="scientific">Fragariocoptes setiger</name>
    <dbReference type="NCBI Taxonomy" id="1670756"/>
    <lineage>
        <taxon>Eukaryota</taxon>
        <taxon>Metazoa</taxon>
        <taxon>Ecdysozoa</taxon>
        <taxon>Arthropoda</taxon>
        <taxon>Chelicerata</taxon>
        <taxon>Arachnida</taxon>
        <taxon>Acari</taxon>
        <taxon>Acariformes</taxon>
        <taxon>Trombidiformes</taxon>
        <taxon>Prostigmata</taxon>
        <taxon>Eupodina</taxon>
        <taxon>Eriophyoidea</taxon>
        <taxon>Phytoptidae</taxon>
        <taxon>Fragariocoptes</taxon>
    </lineage>
</organism>
<evidence type="ECO:0000256" key="4">
    <source>
        <dbReference type="ARBA" id="ARBA00013122"/>
    </source>
</evidence>
<dbReference type="EMBL" id="JAIFTH010000280">
    <property type="protein sequence ID" value="KAG9509947.1"/>
    <property type="molecule type" value="Genomic_DNA"/>
</dbReference>
<keyword evidence="7 13" id="KW-0276">Fatty acid metabolism</keyword>
<feature type="transmembrane region" description="Helical" evidence="13">
    <location>
        <begin position="222"/>
        <end position="248"/>
    </location>
</feature>
<evidence type="ECO:0000256" key="5">
    <source>
        <dbReference type="ARBA" id="ARBA00022516"/>
    </source>
</evidence>
<keyword evidence="11 13" id="KW-0275">Fatty acid biosynthesis</keyword>
<evidence type="ECO:0000256" key="13">
    <source>
        <dbReference type="RuleBase" id="RU363109"/>
    </source>
</evidence>
<feature type="transmembrane region" description="Helical" evidence="13">
    <location>
        <begin position="47"/>
        <end position="72"/>
    </location>
</feature>
<keyword evidence="8 13" id="KW-1133">Transmembrane helix</keyword>
<keyword evidence="15" id="KW-1185">Reference proteome</keyword>
<gene>
    <name evidence="14" type="primary">HACD3</name>
    <name evidence="14" type="ORF">GZH46_01521</name>
</gene>
<evidence type="ECO:0000256" key="12">
    <source>
        <dbReference type="ARBA" id="ARBA00023239"/>
    </source>
</evidence>
<evidence type="ECO:0000313" key="15">
    <source>
        <dbReference type="Proteomes" id="UP000825002"/>
    </source>
</evidence>
<evidence type="ECO:0000313" key="14">
    <source>
        <dbReference type="EMBL" id="KAG9509947.1"/>
    </source>
</evidence>
<accession>A0ABQ7S952</accession>
<evidence type="ECO:0000256" key="11">
    <source>
        <dbReference type="ARBA" id="ARBA00023160"/>
    </source>
</evidence>
<proteinExistence type="inferred from homology"/>
<evidence type="ECO:0000256" key="6">
    <source>
        <dbReference type="ARBA" id="ARBA00022692"/>
    </source>
</evidence>
<protein>
    <recommendedName>
        <fullName evidence="4 13">Very-long-chain (3R)-3-hydroxyacyl-CoA dehydratase</fullName>
        <ecNumber evidence="4 13">4.2.1.134</ecNumber>
    </recommendedName>
</protein>
<evidence type="ECO:0000256" key="2">
    <source>
        <dbReference type="ARBA" id="ARBA00005194"/>
    </source>
</evidence>
<evidence type="ECO:0000256" key="10">
    <source>
        <dbReference type="ARBA" id="ARBA00023136"/>
    </source>
</evidence>
<sequence length="265" mass="30743">MSDTSGTTLNERLTMANEDVSRQAITTTTSYRRSVVKRIELNHFSKIYLILYNVSIFAGFAYVYSMLIYRAIGRDSIYLDRGSITSVCDIVRVLTFTQFLECAHPLMGLVPGGPFVPFAQLIGRALIMIFLYDTKIQSSSSPWIFCLFVVWSSIEVIRYPYYALRVLKLELPCLTWLRYSLFLPLYPCGGLCENMVMLYCARHYEKNHSYQYMLPNALNISFSLAFCIQAYLIFLLHPTILMLMRYMWSQRTKQFAHNTTNNKMA</sequence>
<feature type="transmembrane region" description="Helical" evidence="13">
    <location>
        <begin position="144"/>
        <end position="161"/>
    </location>
</feature>
<keyword evidence="13" id="KW-0256">Endoplasmic reticulum</keyword>
<evidence type="ECO:0000256" key="3">
    <source>
        <dbReference type="ARBA" id="ARBA00007811"/>
    </source>
</evidence>
<comment type="caution">
    <text evidence="14">The sequence shown here is derived from an EMBL/GenBank/DDBJ whole genome shotgun (WGS) entry which is preliminary data.</text>
</comment>
<evidence type="ECO:0000256" key="9">
    <source>
        <dbReference type="ARBA" id="ARBA00023098"/>
    </source>
</evidence>
<evidence type="ECO:0000256" key="7">
    <source>
        <dbReference type="ARBA" id="ARBA00022832"/>
    </source>
</evidence>
<feature type="transmembrane region" description="Helical" evidence="13">
    <location>
        <begin position="115"/>
        <end position="132"/>
    </location>
</feature>
<keyword evidence="5 13" id="KW-0444">Lipid biosynthesis</keyword>
<comment type="pathway">
    <text evidence="2 13">Lipid metabolism; fatty acid biosynthesis.</text>
</comment>
<name>A0ABQ7S952_9ACAR</name>
<keyword evidence="10 13" id="KW-0472">Membrane</keyword>
<dbReference type="Proteomes" id="UP000825002">
    <property type="component" value="Unassembled WGS sequence"/>
</dbReference>
<dbReference type="Pfam" id="PF04387">
    <property type="entry name" value="PTPLA"/>
    <property type="match status" value="1"/>
</dbReference>
<keyword evidence="9 13" id="KW-0443">Lipid metabolism</keyword>
<comment type="function">
    <text evidence="13">Catalyzes the third of the four reactions of the long-chain fatty acids elongation cycle. This endoplasmic reticulum-bound enzymatic process, allows the addition of two carbons to the chain of long- and very long-chain fatty acids/VLCFAs per cycle. This enzyme catalyzes the dehydration of the 3-hydroxyacyl-CoA intermediate into trans-2,3-enoyl-CoA, within each cycle of fatty acid elongation. Thereby, it participates to the production of VLCFAs of different chain lengths that are involved in multiple biological processes as precursors of membrane lipids and lipid mediators.</text>
</comment>